<reference evidence="1" key="2">
    <citation type="journal article" date="2015" name="Data Brief">
        <title>Shoot transcriptome of the giant reed, Arundo donax.</title>
        <authorList>
            <person name="Barrero R.A."/>
            <person name="Guerrero F.D."/>
            <person name="Moolhuijzen P."/>
            <person name="Goolsby J.A."/>
            <person name="Tidwell J."/>
            <person name="Bellgard S.E."/>
            <person name="Bellgard M.I."/>
        </authorList>
    </citation>
    <scope>NUCLEOTIDE SEQUENCE</scope>
    <source>
        <tissue evidence="1">Shoot tissue taken approximately 20 cm above the soil surface</tissue>
    </source>
</reference>
<name>A0A0A9HC32_ARUDO</name>
<accession>A0A0A9HC32</accession>
<organism evidence="1">
    <name type="scientific">Arundo donax</name>
    <name type="common">Giant reed</name>
    <name type="synonym">Donax arundinaceus</name>
    <dbReference type="NCBI Taxonomy" id="35708"/>
    <lineage>
        <taxon>Eukaryota</taxon>
        <taxon>Viridiplantae</taxon>
        <taxon>Streptophyta</taxon>
        <taxon>Embryophyta</taxon>
        <taxon>Tracheophyta</taxon>
        <taxon>Spermatophyta</taxon>
        <taxon>Magnoliopsida</taxon>
        <taxon>Liliopsida</taxon>
        <taxon>Poales</taxon>
        <taxon>Poaceae</taxon>
        <taxon>PACMAD clade</taxon>
        <taxon>Arundinoideae</taxon>
        <taxon>Arundineae</taxon>
        <taxon>Arundo</taxon>
    </lineage>
</organism>
<dbReference type="EMBL" id="GBRH01163584">
    <property type="protein sequence ID" value="JAE34312.1"/>
    <property type="molecule type" value="Transcribed_RNA"/>
</dbReference>
<reference evidence="1" key="1">
    <citation type="submission" date="2014-09" db="EMBL/GenBank/DDBJ databases">
        <authorList>
            <person name="Magalhaes I.L.F."/>
            <person name="Oliveira U."/>
            <person name="Santos F.R."/>
            <person name="Vidigal T.H.D.A."/>
            <person name="Brescovit A.D."/>
            <person name="Santos A.J."/>
        </authorList>
    </citation>
    <scope>NUCLEOTIDE SEQUENCE</scope>
    <source>
        <tissue evidence="1">Shoot tissue taken approximately 20 cm above the soil surface</tissue>
    </source>
</reference>
<evidence type="ECO:0000313" key="1">
    <source>
        <dbReference type="EMBL" id="JAE34312.1"/>
    </source>
</evidence>
<sequence length="81" mass="8561">MWLGAVSSQWCTRTCGLVAGRWSAAASPYLGSASLFPFAVAWKAAPWLLEQRTTHTTAPGRPHGPGSAPSLSRRLVLVASP</sequence>
<dbReference type="AlphaFoldDB" id="A0A0A9HC32"/>
<protein>
    <submittedName>
        <fullName evidence="1">Uncharacterized protein</fullName>
    </submittedName>
</protein>
<proteinExistence type="predicted"/>